<keyword evidence="1" id="KW-1133">Transmembrane helix</keyword>
<sequence length="112" mass="13057">MFELIIGLVIISIVLFILSFFISDRFKKIEDQIELLSLNQMQESYQTNKKLKVLEEELLPTNINTDFKSQGKSTMTQRIESLYRSGHSLSEISQLTKVSEYDIEQIIHTLRS</sequence>
<dbReference type="RefSeq" id="WP_089829142.1">
    <property type="nucleotide sequence ID" value="NZ_BJWI01000001.1"/>
</dbReference>
<dbReference type="EMBL" id="BJWI01000001">
    <property type="protein sequence ID" value="GEM00485.1"/>
    <property type="molecule type" value="Genomic_DNA"/>
</dbReference>
<protein>
    <recommendedName>
        <fullName evidence="6">Helix-turn-helix domain of resolvase</fullName>
    </recommendedName>
</protein>
<dbReference type="Proteomes" id="UP000321547">
    <property type="component" value="Unassembled WGS sequence"/>
</dbReference>
<evidence type="ECO:0000313" key="2">
    <source>
        <dbReference type="EMBL" id="GEM00485.1"/>
    </source>
</evidence>
<gene>
    <name evidence="2" type="primary">yqzD</name>
    <name evidence="2" type="ORF">HHA03_00170</name>
    <name evidence="3" type="ORF">SAMN05421839_10118</name>
</gene>
<evidence type="ECO:0008006" key="6">
    <source>
        <dbReference type="Google" id="ProtNLM"/>
    </source>
</evidence>
<feature type="transmembrane region" description="Helical" evidence="1">
    <location>
        <begin position="6"/>
        <end position="23"/>
    </location>
</feature>
<dbReference type="AlphaFoldDB" id="A0A1I5KSJ3"/>
<evidence type="ECO:0000256" key="1">
    <source>
        <dbReference type="SAM" id="Phobius"/>
    </source>
</evidence>
<organism evidence="3 4">
    <name type="scientific">Halolactibacillus halophilus</name>
    <dbReference type="NCBI Taxonomy" id="306540"/>
    <lineage>
        <taxon>Bacteria</taxon>
        <taxon>Bacillati</taxon>
        <taxon>Bacillota</taxon>
        <taxon>Bacilli</taxon>
        <taxon>Bacillales</taxon>
        <taxon>Bacillaceae</taxon>
        <taxon>Halolactibacillus</taxon>
    </lineage>
</organism>
<accession>A0A1I5KSJ3</accession>
<dbReference type="OrthoDB" id="2454584at2"/>
<dbReference type="EMBL" id="FOXC01000001">
    <property type="protein sequence ID" value="SFO87903.1"/>
    <property type="molecule type" value="Genomic_DNA"/>
</dbReference>
<keyword evidence="5" id="KW-1185">Reference proteome</keyword>
<evidence type="ECO:0000313" key="4">
    <source>
        <dbReference type="Proteomes" id="UP000242243"/>
    </source>
</evidence>
<keyword evidence="1" id="KW-0472">Membrane</keyword>
<keyword evidence="1" id="KW-0812">Transmembrane</keyword>
<reference evidence="3 4" key="1">
    <citation type="submission" date="2016-10" db="EMBL/GenBank/DDBJ databases">
        <authorList>
            <person name="de Groot N.N."/>
        </authorList>
    </citation>
    <scope>NUCLEOTIDE SEQUENCE [LARGE SCALE GENOMIC DNA]</scope>
    <source>
        <strain evidence="3 4">DSM 17073</strain>
    </source>
</reference>
<evidence type="ECO:0000313" key="5">
    <source>
        <dbReference type="Proteomes" id="UP000321547"/>
    </source>
</evidence>
<name>A0A1I5KSJ3_9BACI</name>
<proteinExistence type="predicted"/>
<dbReference type="STRING" id="306540.SAMN05421839_10118"/>
<evidence type="ECO:0000313" key="3">
    <source>
        <dbReference type="EMBL" id="SFO87903.1"/>
    </source>
</evidence>
<reference evidence="2 5" key="2">
    <citation type="submission" date="2019-07" db="EMBL/GenBank/DDBJ databases">
        <title>Whole genome shotgun sequence of Halolactibacillus halophilus NBRC 100868.</title>
        <authorList>
            <person name="Hosoyama A."/>
            <person name="Uohara A."/>
            <person name="Ohji S."/>
            <person name="Ichikawa N."/>
        </authorList>
    </citation>
    <scope>NUCLEOTIDE SEQUENCE [LARGE SCALE GENOMIC DNA]</scope>
    <source>
        <strain evidence="2 5">NBRC 100868</strain>
    </source>
</reference>
<dbReference type="Proteomes" id="UP000242243">
    <property type="component" value="Unassembled WGS sequence"/>
</dbReference>